<evidence type="ECO:0000313" key="2">
    <source>
        <dbReference type="EMBL" id="CAD7597268.1"/>
    </source>
</evidence>
<dbReference type="AlphaFoldDB" id="A0A7R9PML5"/>
<gene>
    <name evidence="2" type="ORF">TGEB3V08_LOCUS6725</name>
</gene>
<accession>A0A7R9PML5</accession>
<organism evidence="2">
    <name type="scientific">Timema genevievae</name>
    <name type="common">Walking stick</name>
    <dbReference type="NCBI Taxonomy" id="629358"/>
    <lineage>
        <taxon>Eukaryota</taxon>
        <taxon>Metazoa</taxon>
        <taxon>Ecdysozoa</taxon>
        <taxon>Arthropoda</taxon>
        <taxon>Hexapoda</taxon>
        <taxon>Insecta</taxon>
        <taxon>Pterygota</taxon>
        <taxon>Neoptera</taxon>
        <taxon>Polyneoptera</taxon>
        <taxon>Phasmatodea</taxon>
        <taxon>Timematodea</taxon>
        <taxon>Timematoidea</taxon>
        <taxon>Timematidae</taxon>
        <taxon>Timema</taxon>
    </lineage>
</organism>
<feature type="compositionally biased region" description="Polar residues" evidence="1">
    <location>
        <begin position="53"/>
        <end position="74"/>
    </location>
</feature>
<sequence>MLLLAATVAMHVAMENKVQRTAPLRTKPQRRGSMGSLDSGMSVSFQSMSPSSTTHEPSQITMQPSSSKGSKGMVHQQSFLGVLFAKRERKSSRAEDIAHLSRSTEV</sequence>
<dbReference type="EMBL" id="OE841819">
    <property type="protein sequence ID" value="CAD7597268.1"/>
    <property type="molecule type" value="Genomic_DNA"/>
</dbReference>
<protein>
    <submittedName>
        <fullName evidence="2">Uncharacterized protein</fullName>
    </submittedName>
</protein>
<evidence type="ECO:0000256" key="1">
    <source>
        <dbReference type="SAM" id="MobiDB-lite"/>
    </source>
</evidence>
<reference evidence="2" key="1">
    <citation type="submission" date="2020-11" db="EMBL/GenBank/DDBJ databases">
        <authorList>
            <person name="Tran Van P."/>
        </authorList>
    </citation>
    <scope>NUCLEOTIDE SEQUENCE</scope>
</reference>
<proteinExistence type="predicted"/>
<feature type="region of interest" description="Disordered" evidence="1">
    <location>
        <begin position="19"/>
        <end position="74"/>
    </location>
</feature>
<name>A0A7R9PML5_TIMGE</name>
<feature type="compositionally biased region" description="Low complexity" evidence="1">
    <location>
        <begin position="39"/>
        <end position="52"/>
    </location>
</feature>